<feature type="region of interest" description="Disordered" evidence="1">
    <location>
        <begin position="1"/>
        <end position="52"/>
    </location>
</feature>
<evidence type="ECO:0000313" key="3">
    <source>
        <dbReference type="EMBL" id="QJW35665.1"/>
    </source>
</evidence>
<organism evidence="3 4">
    <name type="scientific">Cellulosimicrobium protaetiae</name>
    <dbReference type="NCBI Taxonomy" id="2587808"/>
    <lineage>
        <taxon>Bacteria</taxon>
        <taxon>Bacillati</taxon>
        <taxon>Actinomycetota</taxon>
        <taxon>Actinomycetes</taxon>
        <taxon>Micrococcales</taxon>
        <taxon>Promicromonosporaceae</taxon>
        <taxon>Cellulosimicrobium</taxon>
    </lineage>
</organism>
<dbReference type="AlphaFoldDB" id="A0A6M5UEI3"/>
<evidence type="ECO:0000256" key="2">
    <source>
        <dbReference type="SAM" id="Phobius"/>
    </source>
</evidence>
<keyword evidence="4" id="KW-1185">Reference proteome</keyword>
<feature type="compositionally biased region" description="Low complexity" evidence="1">
    <location>
        <begin position="21"/>
        <end position="36"/>
    </location>
</feature>
<dbReference type="EMBL" id="CP052757">
    <property type="protein sequence ID" value="QJW35665.1"/>
    <property type="molecule type" value="Genomic_DNA"/>
</dbReference>
<keyword evidence="2" id="KW-1133">Transmembrane helix</keyword>
<dbReference type="RefSeq" id="WP_154797805.1">
    <property type="nucleotide sequence ID" value="NZ_CP052757.1"/>
</dbReference>
<protein>
    <submittedName>
        <fullName evidence="3">Uncharacterized protein</fullName>
    </submittedName>
</protein>
<keyword evidence="2" id="KW-0812">Transmembrane</keyword>
<name>A0A6M5UEI3_9MICO</name>
<dbReference type="KEGG" id="cprt:FIC82_005055"/>
<reference evidence="3 4" key="1">
    <citation type="journal article" date="2022" name="Int. J. Syst. Evol. Microbiol.">
        <title>Cellulosimicrobium protaetiae sp. nov., isolated from the gut of the larva of Protaetia brevitarsis seulensis.</title>
        <authorList>
            <person name="Le Han H."/>
            <person name="Nguyen T.T.H."/>
            <person name="Li Z."/>
            <person name="Shin N.R."/>
            <person name="Kim S.G."/>
        </authorList>
    </citation>
    <scope>NUCLEOTIDE SEQUENCE [LARGE SCALE GENOMIC DNA]</scope>
    <source>
        <strain evidence="3 4">BI34</strain>
    </source>
</reference>
<dbReference type="Proteomes" id="UP000451354">
    <property type="component" value="Chromosome"/>
</dbReference>
<keyword evidence="2" id="KW-0472">Membrane</keyword>
<evidence type="ECO:0000313" key="4">
    <source>
        <dbReference type="Proteomes" id="UP000451354"/>
    </source>
</evidence>
<evidence type="ECO:0000256" key="1">
    <source>
        <dbReference type="SAM" id="MobiDB-lite"/>
    </source>
</evidence>
<feature type="transmembrane region" description="Helical" evidence="2">
    <location>
        <begin position="61"/>
        <end position="83"/>
    </location>
</feature>
<accession>A0A6M5UEI3</accession>
<gene>
    <name evidence="3" type="ORF">FIC82_005055</name>
</gene>
<sequence>MTTPTPAREAAYPEQSPEQPPARAAARGARFTARPGRGARRRDPASTRRPAVPPVERANGWLVAVAVVGGAILFSFLAMNAFLGA</sequence>
<proteinExistence type="predicted"/>